<dbReference type="Proteomes" id="UP000006681">
    <property type="component" value="Chromosome"/>
</dbReference>
<dbReference type="RefSeq" id="WP_013336755.1">
    <property type="nucleotide sequence ID" value="NC_014537.1"/>
</dbReference>
<dbReference type="AlphaFoldDB" id="E1QTW3"/>
<proteinExistence type="predicted"/>
<organism evidence="1 2">
    <name type="scientific">Vulcanisaeta distributa (strain DSM 14429 / JCM 11212 / NBRC 100878 / IC-017)</name>
    <dbReference type="NCBI Taxonomy" id="572478"/>
    <lineage>
        <taxon>Archaea</taxon>
        <taxon>Thermoproteota</taxon>
        <taxon>Thermoprotei</taxon>
        <taxon>Thermoproteales</taxon>
        <taxon>Thermoproteaceae</taxon>
        <taxon>Vulcanisaeta</taxon>
    </lineage>
</organism>
<dbReference type="STRING" id="572478.Vdis_1652"/>
<dbReference type="eggNOG" id="arCOG13872">
    <property type="taxonomic scope" value="Archaea"/>
</dbReference>
<reference evidence="1 2" key="1">
    <citation type="journal article" date="2010" name="Stand. Genomic Sci.">
        <title>Complete genome sequence of Vulcanisaeta distributa type strain (IC-017).</title>
        <authorList>
            <person name="Mavromatis K."/>
            <person name="Sikorski J."/>
            <person name="Pabst E."/>
            <person name="Teshima H."/>
            <person name="Lapidus A."/>
            <person name="Lucas S."/>
            <person name="Nolan M."/>
            <person name="Glavina Del Rio T."/>
            <person name="Cheng J.F."/>
            <person name="Bruce D."/>
            <person name="Goodwin L."/>
            <person name="Pitluck S."/>
            <person name="Liolios K."/>
            <person name="Ivanova N."/>
            <person name="Mikhailova N."/>
            <person name="Pati A."/>
            <person name="Chen A."/>
            <person name="Palaniappan K."/>
            <person name="Land M."/>
            <person name="Hauser L."/>
            <person name="Chang Y.J."/>
            <person name="Jeffries C.D."/>
            <person name="Rohde M."/>
            <person name="Spring S."/>
            <person name="Goker M."/>
            <person name="Wirth R."/>
            <person name="Woyke T."/>
            <person name="Bristow J."/>
            <person name="Eisen J.A."/>
            <person name="Markowitz V."/>
            <person name="Hugenholtz P."/>
            <person name="Klenk H.P."/>
            <person name="Kyrpides N.C."/>
        </authorList>
    </citation>
    <scope>NUCLEOTIDE SEQUENCE [LARGE SCALE GENOMIC DNA]</scope>
    <source>
        <strain evidence="2">DSM 14429 / JCM 11212 / NBRC 100878 / IC-017</strain>
    </source>
</reference>
<dbReference type="GeneID" id="9752592"/>
<dbReference type="HOGENOM" id="CLU_2152760_0_0_2"/>
<reference evidence="2" key="2">
    <citation type="journal article" date="2010" name="Stand. Genomic Sci.">
        <title>Complete genome sequence of Vulcanisaeta distributa type strain (IC-017T).</title>
        <authorList>
            <person name="Mavromatis K."/>
            <person name="Sikorski J."/>
            <person name="Pabst E."/>
            <person name="Teshima H."/>
            <person name="Lapidus A."/>
            <person name="Lucas S."/>
            <person name="Nolan M."/>
            <person name="Glavina Del Rio T."/>
            <person name="Cheng J."/>
            <person name="Bruce D."/>
            <person name="Goodwin L."/>
            <person name="Pitluck S."/>
            <person name="Liolios K."/>
            <person name="Ivanova N."/>
            <person name="Mikhailova N."/>
            <person name="Pati A."/>
            <person name="Chen A."/>
            <person name="Palaniappan K."/>
            <person name="Land M."/>
            <person name="Hauser L."/>
            <person name="Chang Y."/>
            <person name="Jeffries C."/>
            <person name="Rohde M."/>
            <person name="Spring S."/>
            <person name="Goker M."/>
            <person name="Wirth R."/>
            <person name="Woyke T."/>
            <person name="Bristow J."/>
            <person name="Eisen J."/>
            <person name="Markowitz V."/>
            <person name="Hugenholtz P."/>
            <person name="Klenk H."/>
            <person name="Kyrpides N."/>
        </authorList>
    </citation>
    <scope>NUCLEOTIDE SEQUENCE [LARGE SCALE GENOMIC DNA]</scope>
    <source>
        <strain evidence="2">DSM 14429 / JCM 11212 / NBRC 100878 / IC-017</strain>
    </source>
</reference>
<name>E1QTW3_VULDI</name>
<gene>
    <name evidence="1" type="ordered locus">Vdis_1652</name>
</gene>
<sequence length="111" mass="12618">MSLVWVYHGNEYRRVSDLDPNQVMLMINSGCDGVSQLINYVINNVLPVSNYRSITARVYRGNDEHLVHFLINLSSGSEEVIILVSRNPADTLFNYYTSALSENIIECNYGK</sequence>
<dbReference type="KEGG" id="vdi:Vdis_1652"/>
<keyword evidence="2" id="KW-1185">Reference proteome</keyword>
<evidence type="ECO:0000313" key="1">
    <source>
        <dbReference type="EMBL" id="ADN51030.1"/>
    </source>
</evidence>
<protein>
    <submittedName>
        <fullName evidence="1">Uncharacterized protein</fullName>
    </submittedName>
</protein>
<dbReference type="EMBL" id="CP002100">
    <property type="protein sequence ID" value="ADN51030.1"/>
    <property type="molecule type" value="Genomic_DNA"/>
</dbReference>
<accession>E1QTW3</accession>
<dbReference type="OrthoDB" id="24904at2157"/>
<evidence type="ECO:0000313" key="2">
    <source>
        <dbReference type="Proteomes" id="UP000006681"/>
    </source>
</evidence>